<dbReference type="EMBL" id="SNRW01040053">
    <property type="protein sequence ID" value="KAA6347072.1"/>
    <property type="molecule type" value="Genomic_DNA"/>
</dbReference>
<keyword evidence="1" id="KW-0812">Transmembrane</keyword>
<proteinExistence type="predicted"/>
<evidence type="ECO:0000313" key="3">
    <source>
        <dbReference type="Proteomes" id="UP000324800"/>
    </source>
</evidence>
<dbReference type="OrthoDB" id="297739at2759"/>
<evidence type="ECO:0000256" key="1">
    <source>
        <dbReference type="SAM" id="Phobius"/>
    </source>
</evidence>
<dbReference type="Proteomes" id="UP000324800">
    <property type="component" value="Unassembled WGS sequence"/>
</dbReference>
<gene>
    <name evidence="2" type="ORF">EZS28_052048</name>
</gene>
<keyword evidence="1" id="KW-0472">Membrane</keyword>
<reference evidence="2 3" key="1">
    <citation type="submission" date="2019-03" db="EMBL/GenBank/DDBJ databases">
        <title>Single cell metagenomics reveals metabolic interactions within the superorganism composed of flagellate Streblomastix strix and complex community of Bacteroidetes bacteria on its surface.</title>
        <authorList>
            <person name="Treitli S.C."/>
            <person name="Kolisko M."/>
            <person name="Husnik F."/>
            <person name="Keeling P."/>
            <person name="Hampl V."/>
        </authorList>
    </citation>
    <scope>NUCLEOTIDE SEQUENCE [LARGE SCALE GENOMIC DNA]</scope>
    <source>
        <strain evidence="2">ST1C</strain>
    </source>
</reference>
<dbReference type="AlphaFoldDB" id="A0A5J4SMX0"/>
<evidence type="ECO:0000313" key="2">
    <source>
        <dbReference type="EMBL" id="KAA6347072.1"/>
    </source>
</evidence>
<keyword evidence="1" id="KW-1133">Transmembrane helix</keyword>
<comment type="caution">
    <text evidence="2">The sequence shown here is derived from an EMBL/GenBank/DDBJ whole genome shotgun (WGS) entry which is preliminary data.</text>
</comment>
<accession>A0A5J4SMX0</accession>
<organism evidence="2 3">
    <name type="scientific">Streblomastix strix</name>
    <dbReference type="NCBI Taxonomy" id="222440"/>
    <lineage>
        <taxon>Eukaryota</taxon>
        <taxon>Metamonada</taxon>
        <taxon>Preaxostyla</taxon>
        <taxon>Oxymonadida</taxon>
        <taxon>Streblomastigidae</taxon>
        <taxon>Streblomastix</taxon>
    </lineage>
</organism>
<name>A0A5J4SMX0_9EUKA</name>
<feature type="transmembrane region" description="Helical" evidence="1">
    <location>
        <begin position="17"/>
        <end position="36"/>
    </location>
</feature>
<protein>
    <submittedName>
        <fullName evidence="2">Uncharacterized protein</fullName>
    </submittedName>
</protein>
<sequence>MGNMIAGYWNNNIKVSLFNRLLFPELVFAIIIYVGMKLMQSYVKKSALRADNTSLSCGDFGLMVEGIPKEEKSSRLIFQHFNKLALEIKAN</sequence>